<feature type="non-terminal residue" evidence="3">
    <location>
        <position position="1"/>
    </location>
</feature>
<evidence type="ECO:0008006" key="4">
    <source>
        <dbReference type="Google" id="ProtNLM"/>
    </source>
</evidence>
<keyword evidence="1" id="KW-0175">Coiled coil</keyword>
<feature type="coiled-coil region" evidence="1">
    <location>
        <begin position="18"/>
        <end position="45"/>
    </location>
</feature>
<feature type="compositionally biased region" description="Basic and acidic residues" evidence="2">
    <location>
        <begin position="113"/>
        <end position="123"/>
    </location>
</feature>
<evidence type="ECO:0000256" key="1">
    <source>
        <dbReference type="SAM" id="Coils"/>
    </source>
</evidence>
<reference evidence="3" key="1">
    <citation type="journal article" date="2014" name="Front. Microbiol.">
        <title>High frequency of phylogenetically diverse reductive dehalogenase-homologous genes in deep subseafloor sedimentary metagenomes.</title>
        <authorList>
            <person name="Kawai M."/>
            <person name="Futagami T."/>
            <person name="Toyoda A."/>
            <person name="Takaki Y."/>
            <person name="Nishi S."/>
            <person name="Hori S."/>
            <person name="Arai W."/>
            <person name="Tsubouchi T."/>
            <person name="Morono Y."/>
            <person name="Uchiyama I."/>
            <person name="Ito T."/>
            <person name="Fujiyama A."/>
            <person name="Inagaki F."/>
            <person name="Takami H."/>
        </authorList>
    </citation>
    <scope>NUCLEOTIDE SEQUENCE</scope>
    <source>
        <strain evidence="3">Expedition CK06-06</strain>
    </source>
</reference>
<sequence length="242" mass="28108">FFILISFYFFMDYIKEAFQKVKQDIISLKKEIDSLRLNLTENREKMIKMCEIVKIINTKIDNFNQNNIVNTSTDRHITSTHSTSPSTHNLPLKVLKDQNIPISSGNQGASTDRQTDRQTDRHTPTSYGNTENSIENALEILNSLDSIKKEIRLKFKRLTEQEFLVFSAIYQLDEELGYSDYKLLSKRLNLTESSIRDYSGRLIKKGIPVEKTKINNKYIKLNVSKKLKKIVSLPTILQLRDL</sequence>
<name>X0VAS0_9ZZZZ</name>
<organism evidence="3">
    <name type="scientific">marine sediment metagenome</name>
    <dbReference type="NCBI Taxonomy" id="412755"/>
    <lineage>
        <taxon>unclassified sequences</taxon>
        <taxon>metagenomes</taxon>
        <taxon>ecological metagenomes</taxon>
    </lineage>
</organism>
<evidence type="ECO:0000313" key="3">
    <source>
        <dbReference type="EMBL" id="GAF97710.1"/>
    </source>
</evidence>
<dbReference type="EMBL" id="BARS01018740">
    <property type="protein sequence ID" value="GAF97710.1"/>
    <property type="molecule type" value="Genomic_DNA"/>
</dbReference>
<gene>
    <name evidence="3" type="ORF">S01H1_30450</name>
</gene>
<dbReference type="AlphaFoldDB" id="X0VAS0"/>
<accession>X0VAS0</accession>
<comment type="caution">
    <text evidence="3">The sequence shown here is derived from an EMBL/GenBank/DDBJ whole genome shotgun (WGS) entry which is preliminary data.</text>
</comment>
<evidence type="ECO:0000256" key="2">
    <source>
        <dbReference type="SAM" id="MobiDB-lite"/>
    </source>
</evidence>
<proteinExistence type="predicted"/>
<feature type="compositionally biased region" description="Polar residues" evidence="2">
    <location>
        <begin position="100"/>
        <end position="112"/>
    </location>
</feature>
<feature type="region of interest" description="Disordered" evidence="2">
    <location>
        <begin position="100"/>
        <end position="131"/>
    </location>
</feature>
<protein>
    <recommendedName>
        <fullName evidence="4">Helix-turn-helix type 11 domain-containing protein</fullName>
    </recommendedName>
</protein>